<reference evidence="2 3" key="1">
    <citation type="submission" date="2019-05" db="EMBL/GenBank/DDBJ databases">
        <title>Another draft genome of Portunus trituberculatus and its Hox gene families provides insights of decapod evolution.</title>
        <authorList>
            <person name="Jeong J.-H."/>
            <person name="Song I."/>
            <person name="Kim S."/>
            <person name="Choi T."/>
            <person name="Kim D."/>
            <person name="Ryu S."/>
            <person name="Kim W."/>
        </authorList>
    </citation>
    <scope>NUCLEOTIDE SEQUENCE [LARGE SCALE GENOMIC DNA]</scope>
    <source>
        <tissue evidence="2">Muscle</tissue>
    </source>
</reference>
<dbReference type="EMBL" id="VSRR010058355">
    <property type="protein sequence ID" value="MPC81906.1"/>
    <property type="molecule type" value="Genomic_DNA"/>
</dbReference>
<protein>
    <submittedName>
        <fullName evidence="2">Uncharacterized protein</fullName>
    </submittedName>
</protein>
<feature type="compositionally biased region" description="Polar residues" evidence="1">
    <location>
        <begin position="17"/>
        <end position="31"/>
    </location>
</feature>
<sequence>MASLHKVPSKRHHHDPSSTASNTFLNPQQHSPIAHGNGVIPKNFSDESYSQLSSPLRKERGRRGKYGTSLSKGAAACGADGRINQQGGLGKEGRECCLVIPRAKA</sequence>
<keyword evidence="3" id="KW-1185">Reference proteome</keyword>
<evidence type="ECO:0000313" key="2">
    <source>
        <dbReference type="EMBL" id="MPC81906.1"/>
    </source>
</evidence>
<name>A0A5B7IIV7_PORTR</name>
<evidence type="ECO:0000256" key="1">
    <source>
        <dbReference type="SAM" id="MobiDB-lite"/>
    </source>
</evidence>
<organism evidence="2 3">
    <name type="scientific">Portunus trituberculatus</name>
    <name type="common">Swimming crab</name>
    <name type="synonym">Neptunus trituberculatus</name>
    <dbReference type="NCBI Taxonomy" id="210409"/>
    <lineage>
        <taxon>Eukaryota</taxon>
        <taxon>Metazoa</taxon>
        <taxon>Ecdysozoa</taxon>
        <taxon>Arthropoda</taxon>
        <taxon>Crustacea</taxon>
        <taxon>Multicrustacea</taxon>
        <taxon>Malacostraca</taxon>
        <taxon>Eumalacostraca</taxon>
        <taxon>Eucarida</taxon>
        <taxon>Decapoda</taxon>
        <taxon>Pleocyemata</taxon>
        <taxon>Brachyura</taxon>
        <taxon>Eubrachyura</taxon>
        <taxon>Portunoidea</taxon>
        <taxon>Portunidae</taxon>
        <taxon>Portuninae</taxon>
        <taxon>Portunus</taxon>
    </lineage>
</organism>
<dbReference type="AlphaFoldDB" id="A0A5B7IIV7"/>
<comment type="caution">
    <text evidence="2">The sequence shown here is derived from an EMBL/GenBank/DDBJ whole genome shotgun (WGS) entry which is preliminary data.</text>
</comment>
<accession>A0A5B7IIV7</accession>
<proteinExistence type="predicted"/>
<feature type="region of interest" description="Disordered" evidence="1">
    <location>
        <begin position="1"/>
        <end position="89"/>
    </location>
</feature>
<dbReference type="Proteomes" id="UP000324222">
    <property type="component" value="Unassembled WGS sequence"/>
</dbReference>
<evidence type="ECO:0000313" key="3">
    <source>
        <dbReference type="Proteomes" id="UP000324222"/>
    </source>
</evidence>
<gene>
    <name evidence="2" type="ORF">E2C01_076545</name>
</gene>